<evidence type="ECO:0000313" key="3">
    <source>
        <dbReference type="Proteomes" id="UP000265520"/>
    </source>
</evidence>
<keyword evidence="3" id="KW-1185">Reference proteome</keyword>
<keyword evidence="1" id="KW-0812">Transmembrane</keyword>
<dbReference type="Proteomes" id="UP000265520">
    <property type="component" value="Unassembled WGS sequence"/>
</dbReference>
<keyword evidence="1" id="KW-0472">Membrane</keyword>
<evidence type="ECO:0000313" key="2">
    <source>
        <dbReference type="EMBL" id="MCH93453.1"/>
    </source>
</evidence>
<feature type="transmembrane region" description="Helical" evidence="1">
    <location>
        <begin position="27"/>
        <end position="45"/>
    </location>
</feature>
<organism evidence="2 3">
    <name type="scientific">Trifolium medium</name>
    <dbReference type="NCBI Taxonomy" id="97028"/>
    <lineage>
        <taxon>Eukaryota</taxon>
        <taxon>Viridiplantae</taxon>
        <taxon>Streptophyta</taxon>
        <taxon>Embryophyta</taxon>
        <taxon>Tracheophyta</taxon>
        <taxon>Spermatophyta</taxon>
        <taxon>Magnoliopsida</taxon>
        <taxon>eudicotyledons</taxon>
        <taxon>Gunneridae</taxon>
        <taxon>Pentapetalae</taxon>
        <taxon>rosids</taxon>
        <taxon>fabids</taxon>
        <taxon>Fabales</taxon>
        <taxon>Fabaceae</taxon>
        <taxon>Papilionoideae</taxon>
        <taxon>50 kb inversion clade</taxon>
        <taxon>NPAAA clade</taxon>
        <taxon>Hologalegina</taxon>
        <taxon>IRL clade</taxon>
        <taxon>Trifolieae</taxon>
        <taxon>Trifolium</taxon>
    </lineage>
</organism>
<sequence length="47" mass="5205">MSPATTVASATLQAASASTPSVVYTFKFVFPYFSFPFFVLMFFIIEP</sequence>
<proteinExistence type="predicted"/>
<dbReference type="EMBL" id="LXQA010024968">
    <property type="protein sequence ID" value="MCH93453.1"/>
    <property type="molecule type" value="Genomic_DNA"/>
</dbReference>
<evidence type="ECO:0000256" key="1">
    <source>
        <dbReference type="SAM" id="Phobius"/>
    </source>
</evidence>
<comment type="caution">
    <text evidence="2">The sequence shown here is derived from an EMBL/GenBank/DDBJ whole genome shotgun (WGS) entry which is preliminary data.</text>
</comment>
<protein>
    <submittedName>
        <fullName evidence="2">Uncharacterized protein</fullName>
    </submittedName>
</protein>
<dbReference type="AlphaFoldDB" id="A0A392N1I7"/>
<name>A0A392N1I7_9FABA</name>
<keyword evidence="1" id="KW-1133">Transmembrane helix</keyword>
<accession>A0A392N1I7</accession>
<reference evidence="2 3" key="1">
    <citation type="journal article" date="2018" name="Front. Plant Sci.">
        <title>Red Clover (Trifolium pratense) and Zigzag Clover (T. medium) - A Picture of Genomic Similarities and Differences.</title>
        <authorList>
            <person name="Dluhosova J."/>
            <person name="Istvanek J."/>
            <person name="Nedelnik J."/>
            <person name="Repkova J."/>
        </authorList>
    </citation>
    <scope>NUCLEOTIDE SEQUENCE [LARGE SCALE GENOMIC DNA]</scope>
    <source>
        <strain evidence="3">cv. 10/8</strain>
        <tissue evidence="2">Leaf</tissue>
    </source>
</reference>